<reference evidence="2 7" key="5">
    <citation type="journal article" date="2024" name="Microbiol. Resour. Announc.">
        <title>Genome annotations for the ascomycete fungi Trichoderma harzianum, Trichoderma aggressivum, and Purpureocillium lilacinum.</title>
        <authorList>
            <person name="Beijen E.P.W."/>
            <person name="Ohm R.A."/>
        </authorList>
    </citation>
    <scope>NUCLEOTIDE SEQUENCE [LARGE SCALE GENOMIC DNA]</scope>
    <source>
        <strain evidence="2 7">CBS 150709</strain>
    </source>
</reference>
<evidence type="ECO:0000313" key="4">
    <source>
        <dbReference type="EMBL" id="PWI75785.1"/>
    </source>
</evidence>
<keyword evidence="7" id="KW-1185">Reference proteome</keyword>
<dbReference type="InterPro" id="IPR029058">
    <property type="entry name" value="AB_hydrolase_fold"/>
</dbReference>
<sequence length="361" mass="39982">MEVITLIQGDEYSELTPLFLVHAISGVALPFLRLESLSDDDDRPVYGITSPMHCSGGEHFKYPPSLKSLAKFYLQGIRHVQPEGPYLLGGWSMGGMIAMFMAQMLEAAGEEVYKVIMIDSANPEVFPNFTSSDEHCEFAKATFDRTVSAGGLQMDMGAEPEYPAPSPVFDHDEFEDYITARGRRSSTWRSAASSNTSISSSASSIFDHSSPLMSPSLPLTPDCLTDESDCDSDCDSDFGDKCESLEVGDFLRQIKLHIHRGLDLIAGVQPGELFVPGEKSDFDVVLIKCTNEPVEVDRKYAGHEGAKFIQKVMRERAMRWDPAQFRSFQSIPFSGDHDGAFQPEFVGELSSILRECIEDLE</sequence>
<dbReference type="EMBL" id="LCWV01000002">
    <property type="protein sequence ID" value="PWI75785.1"/>
    <property type="molecule type" value="Genomic_DNA"/>
</dbReference>
<reference evidence="2" key="4">
    <citation type="submission" date="2023-11" db="EMBL/GenBank/DDBJ databases">
        <authorList>
            <person name="Beijen E."/>
            <person name="Ohm R.A."/>
        </authorList>
    </citation>
    <scope>NUCLEOTIDE SEQUENCE</scope>
    <source>
        <strain evidence="2">CBS 150709</strain>
    </source>
</reference>
<dbReference type="SUPFAM" id="SSF53474">
    <property type="entry name" value="alpha/beta-Hydrolases"/>
    <property type="match status" value="1"/>
</dbReference>
<comment type="caution">
    <text evidence="3">The sequence shown here is derived from an EMBL/GenBank/DDBJ whole genome shotgun (WGS) entry which is preliminary data.</text>
</comment>
<dbReference type="Proteomes" id="UP000078240">
    <property type="component" value="Unassembled WGS sequence"/>
</dbReference>
<name>A0A179GC00_PURLI</name>
<evidence type="ECO:0000313" key="6">
    <source>
        <dbReference type="Proteomes" id="UP000245956"/>
    </source>
</evidence>
<dbReference type="Proteomes" id="UP001287286">
    <property type="component" value="Unassembled WGS sequence"/>
</dbReference>
<dbReference type="InterPro" id="IPR001031">
    <property type="entry name" value="Thioesterase"/>
</dbReference>
<evidence type="ECO:0000313" key="3">
    <source>
        <dbReference type="EMBL" id="OAQ75335.1"/>
    </source>
</evidence>
<reference evidence="4 6" key="2">
    <citation type="journal article" date="2016" name="Front. Microbiol.">
        <title>Genome and transcriptome sequences reveal the specific parasitism of the nematophagous Purpureocillium lilacinum 36-1.</title>
        <authorList>
            <person name="Xie J."/>
            <person name="Li S."/>
            <person name="Mo C."/>
            <person name="Xiao X."/>
            <person name="Peng D."/>
            <person name="Wang G."/>
            <person name="Xiao Y."/>
        </authorList>
    </citation>
    <scope>NUCLEOTIDE SEQUENCE [LARGE SCALE GENOMIC DNA]</scope>
    <source>
        <strain evidence="4 6">36-1</strain>
    </source>
</reference>
<dbReference type="Proteomes" id="UP000245956">
    <property type="component" value="Unassembled WGS sequence"/>
</dbReference>
<dbReference type="EMBL" id="JAWRVI010000011">
    <property type="protein sequence ID" value="KAK4091497.1"/>
    <property type="molecule type" value="Genomic_DNA"/>
</dbReference>
<dbReference type="AlphaFoldDB" id="A0A179GC00"/>
<reference evidence="3 5" key="3">
    <citation type="submission" date="2016-01" db="EMBL/GenBank/DDBJ databases">
        <title>Biosynthesis of antibiotic leucinostatins and their inhibition on Phytophthora in bio-control Purpureocillium lilacinum.</title>
        <authorList>
            <person name="Wang G."/>
            <person name="Liu Z."/>
            <person name="Lin R."/>
            <person name="Li E."/>
            <person name="Mao Z."/>
            <person name="Ling J."/>
            <person name="Yin W."/>
            <person name="Xie B."/>
        </authorList>
    </citation>
    <scope>NUCLEOTIDE SEQUENCE [LARGE SCALE GENOMIC DNA]</scope>
    <source>
        <strain evidence="3">PLBJ-1</strain>
    </source>
</reference>
<feature type="domain" description="Thioesterase" evidence="1">
    <location>
        <begin position="17"/>
        <end position="125"/>
    </location>
</feature>
<accession>A0A179GC00</accession>
<organism evidence="3 5">
    <name type="scientific">Purpureocillium lilacinum</name>
    <name type="common">Paecilomyces lilacinus</name>
    <dbReference type="NCBI Taxonomy" id="33203"/>
    <lineage>
        <taxon>Eukaryota</taxon>
        <taxon>Fungi</taxon>
        <taxon>Dikarya</taxon>
        <taxon>Ascomycota</taxon>
        <taxon>Pezizomycotina</taxon>
        <taxon>Sordariomycetes</taxon>
        <taxon>Hypocreomycetidae</taxon>
        <taxon>Hypocreales</taxon>
        <taxon>Ophiocordycipitaceae</taxon>
        <taxon>Purpureocillium</taxon>
    </lineage>
</organism>
<dbReference type="Gene3D" id="3.40.50.1820">
    <property type="entry name" value="alpha/beta hydrolase"/>
    <property type="match status" value="1"/>
</dbReference>
<evidence type="ECO:0000313" key="5">
    <source>
        <dbReference type="Proteomes" id="UP000078240"/>
    </source>
</evidence>
<evidence type="ECO:0000313" key="7">
    <source>
        <dbReference type="Proteomes" id="UP001287286"/>
    </source>
</evidence>
<dbReference type="OrthoDB" id="10253869at2759"/>
<proteinExistence type="predicted"/>
<reference evidence="4" key="1">
    <citation type="submission" date="2015-05" db="EMBL/GenBank/DDBJ databases">
        <authorList>
            <person name="Wang D.B."/>
            <person name="Wang M."/>
        </authorList>
    </citation>
    <scope>NUCLEOTIDE SEQUENCE</scope>
    <source>
        <strain evidence="4">36-1</strain>
    </source>
</reference>
<protein>
    <submittedName>
        <fullName evidence="4">Beta-ketoacyl synthase</fullName>
    </submittedName>
    <submittedName>
        <fullName evidence="3">Thioesterase</fullName>
    </submittedName>
</protein>
<gene>
    <name evidence="4" type="ORF">PCL_06443</name>
    <name evidence="2" type="ORF">Purlil1_3927</name>
    <name evidence="3" type="ORF">VFPBJ_09310</name>
</gene>
<dbReference type="EMBL" id="LSBH01000008">
    <property type="protein sequence ID" value="OAQ75335.1"/>
    <property type="molecule type" value="Genomic_DNA"/>
</dbReference>
<evidence type="ECO:0000259" key="1">
    <source>
        <dbReference type="Pfam" id="PF00975"/>
    </source>
</evidence>
<evidence type="ECO:0000313" key="2">
    <source>
        <dbReference type="EMBL" id="KAK4091497.1"/>
    </source>
</evidence>
<dbReference type="Pfam" id="PF00975">
    <property type="entry name" value="Thioesterase"/>
    <property type="match status" value="1"/>
</dbReference>